<proteinExistence type="inferred from homology"/>
<dbReference type="InterPro" id="IPR050432">
    <property type="entry name" value="FAD-linked_Oxidoreductases_BP"/>
</dbReference>
<comment type="caution">
    <text evidence="3">The sequence shown here is derived from an EMBL/GenBank/DDBJ whole genome shotgun (WGS) entry which is preliminary data.</text>
</comment>
<gene>
    <name evidence="3" type="ORF">COCNU_08G001660</name>
</gene>
<comment type="similarity">
    <text evidence="1">Belongs to the oxygen-dependent FAD-linked oxidoreductase family.</text>
</comment>
<reference evidence="3" key="1">
    <citation type="journal article" date="2017" name="Gigascience">
        <title>The genome draft of coconut (Cocos nucifera).</title>
        <authorList>
            <person name="Xiao Y."/>
            <person name="Xu P."/>
            <person name="Fan H."/>
            <person name="Baudouin L."/>
            <person name="Xia W."/>
            <person name="Bocs S."/>
            <person name="Xu J."/>
            <person name="Li Q."/>
            <person name="Guo A."/>
            <person name="Zhou L."/>
            <person name="Li J."/>
            <person name="Wu Y."/>
            <person name="Ma Z."/>
            <person name="Armero A."/>
            <person name="Issali A.E."/>
            <person name="Liu N."/>
            <person name="Peng M."/>
            <person name="Yang Y."/>
        </authorList>
    </citation>
    <scope>NUCLEOTIDE SEQUENCE</scope>
    <source>
        <tissue evidence="3">Spear leaf of Hainan Tall coconut</tissue>
    </source>
</reference>
<evidence type="ECO:0000313" key="3">
    <source>
        <dbReference type="EMBL" id="KAG1358720.1"/>
    </source>
</evidence>
<dbReference type="EMBL" id="CM017879">
    <property type="protein sequence ID" value="KAG1358720.1"/>
    <property type="molecule type" value="Genomic_DNA"/>
</dbReference>
<protein>
    <submittedName>
        <fullName evidence="3">Putative Cytokinin dehydrogenase 8</fullName>
    </submittedName>
</protein>
<evidence type="ECO:0000256" key="2">
    <source>
        <dbReference type="ARBA" id="ARBA00023002"/>
    </source>
</evidence>
<dbReference type="AlphaFoldDB" id="A0A8K0IHM0"/>
<dbReference type="PANTHER" id="PTHR13878">
    <property type="entry name" value="GULONOLACTONE OXIDASE"/>
    <property type="match status" value="1"/>
</dbReference>
<dbReference type="SUPFAM" id="SSF56176">
    <property type="entry name" value="FAD-binding/transporter-associated domain-like"/>
    <property type="match status" value="1"/>
</dbReference>
<sequence>MKPTSWMDYLQLTVGGTLSNGGISSQAFQHDPQIPNVLELEVVTDNGKHVVCSTAVYPNLFFIVLGDLSQFGVIS</sequence>
<dbReference type="PANTHER" id="PTHR13878:SF53">
    <property type="entry name" value="CYTOKININ DEHYDROGENASE 6"/>
    <property type="match status" value="1"/>
</dbReference>
<dbReference type="InterPro" id="IPR036318">
    <property type="entry name" value="FAD-bd_PCMH-like_sf"/>
</dbReference>
<evidence type="ECO:0000256" key="1">
    <source>
        <dbReference type="ARBA" id="ARBA00005466"/>
    </source>
</evidence>
<organism evidence="3 4">
    <name type="scientific">Cocos nucifera</name>
    <name type="common">Coconut palm</name>
    <dbReference type="NCBI Taxonomy" id="13894"/>
    <lineage>
        <taxon>Eukaryota</taxon>
        <taxon>Viridiplantae</taxon>
        <taxon>Streptophyta</taxon>
        <taxon>Embryophyta</taxon>
        <taxon>Tracheophyta</taxon>
        <taxon>Spermatophyta</taxon>
        <taxon>Magnoliopsida</taxon>
        <taxon>Liliopsida</taxon>
        <taxon>Arecaceae</taxon>
        <taxon>Arecoideae</taxon>
        <taxon>Cocoseae</taxon>
        <taxon>Attaleinae</taxon>
        <taxon>Cocos</taxon>
    </lineage>
</organism>
<dbReference type="GO" id="GO:0016491">
    <property type="term" value="F:oxidoreductase activity"/>
    <property type="evidence" value="ECO:0007669"/>
    <property type="project" value="UniProtKB-KW"/>
</dbReference>
<keyword evidence="2" id="KW-0560">Oxidoreductase</keyword>
<dbReference type="Proteomes" id="UP000797356">
    <property type="component" value="Chromosome 8"/>
</dbReference>
<accession>A0A8K0IHM0</accession>
<dbReference type="Gene3D" id="3.30.465.10">
    <property type="match status" value="1"/>
</dbReference>
<reference evidence="3" key="2">
    <citation type="submission" date="2019-07" db="EMBL/GenBank/DDBJ databases">
        <authorList>
            <person name="Yang Y."/>
            <person name="Bocs S."/>
            <person name="Baudouin L."/>
        </authorList>
    </citation>
    <scope>NUCLEOTIDE SEQUENCE</scope>
    <source>
        <tissue evidence="3">Spear leaf of Hainan Tall coconut</tissue>
    </source>
</reference>
<evidence type="ECO:0000313" key="4">
    <source>
        <dbReference type="Proteomes" id="UP000797356"/>
    </source>
</evidence>
<dbReference type="InterPro" id="IPR016169">
    <property type="entry name" value="FAD-bd_PCMH_sub2"/>
</dbReference>
<dbReference type="OrthoDB" id="1295537at2759"/>
<name>A0A8K0IHM0_COCNU</name>
<dbReference type="GO" id="GO:0050660">
    <property type="term" value="F:flavin adenine dinucleotide binding"/>
    <property type="evidence" value="ECO:0007669"/>
    <property type="project" value="InterPro"/>
</dbReference>
<keyword evidence="4" id="KW-1185">Reference proteome</keyword>